<evidence type="ECO:0000313" key="2">
    <source>
        <dbReference type="EMBL" id="GAG53902.1"/>
    </source>
</evidence>
<name>X0Z674_9ZZZZ</name>
<keyword evidence="1" id="KW-0812">Transmembrane</keyword>
<sequence>MSDVKVNYHSIVDEARKQAKWFNDNIKQTLIKKSLFEKIFTDFHCEQPESHLSFLVVVGGIHYPAAWIYYKSKKIDVHNKKLMPFMKKFADKFGYKSIELYEKDD</sequence>
<accession>X0Z674</accession>
<keyword evidence="1" id="KW-0472">Membrane</keyword>
<evidence type="ECO:0000256" key="1">
    <source>
        <dbReference type="SAM" id="Phobius"/>
    </source>
</evidence>
<protein>
    <submittedName>
        <fullName evidence="2">Uncharacterized protein</fullName>
    </submittedName>
</protein>
<reference evidence="2" key="1">
    <citation type="journal article" date="2014" name="Front. Microbiol.">
        <title>High frequency of phylogenetically diverse reductive dehalogenase-homologous genes in deep subseafloor sedimentary metagenomes.</title>
        <authorList>
            <person name="Kawai M."/>
            <person name="Futagami T."/>
            <person name="Toyoda A."/>
            <person name="Takaki Y."/>
            <person name="Nishi S."/>
            <person name="Hori S."/>
            <person name="Arai W."/>
            <person name="Tsubouchi T."/>
            <person name="Morono Y."/>
            <person name="Uchiyama I."/>
            <person name="Ito T."/>
            <person name="Fujiyama A."/>
            <person name="Inagaki F."/>
            <person name="Takami H."/>
        </authorList>
    </citation>
    <scope>NUCLEOTIDE SEQUENCE</scope>
    <source>
        <strain evidence="2">Expedition CK06-06</strain>
    </source>
</reference>
<feature type="transmembrane region" description="Helical" evidence="1">
    <location>
        <begin position="52"/>
        <end position="70"/>
    </location>
</feature>
<organism evidence="2">
    <name type="scientific">marine sediment metagenome</name>
    <dbReference type="NCBI Taxonomy" id="412755"/>
    <lineage>
        <taxon>unclassified sequences</taxon>
        <taxon>metagenomes</taxon>
        <taxon>ecological metagenomes</taxon>
    </lineage>
</organism>
<gene>
    <name evidence="2" type="ORF">S01H4_18891</name>
</gene>
<dbReference type="EMBL" id="BART01008394">
    <property type="protein sequence ID" value="GAG53902.1"/>
    <property type="molecule type" value="Genomic_DNA"/>
</dbReference>
<proteinExistence type="predicted"/>
<comment type="caution">
    <text evidence="2">The sequence shown here is derived from an EMBL/GenBank/DDBJ whole genome shotgun (WGS) entry which is preliminary data.</text>
</comment>
<keyword evidence="1" id="KW-1133">Transmembrane helix</keyword>
<dbReference type="AlphaFoldDB" id="X0Z674"/>